<reference evidence="4 5" key="1">
    <citation type="journal article" date="2009" name="PLoS ONE">
        <title>The complete genome of Teredinibacter turnerae T7901: an intracellular endosymbiont of marine wood-boring bivalves (shipworms).</title>
        <authorList>
            <person name="Yang J.C."/>
            <person name="Madupu R."/>
            <person name="Durkin A.S."/>
            <person name="Ekborg N.A."/>
            <person name="Pedamallu C.S."/>
            <person name="Hostetler J.B."/>
            <person name="Radune D."/>
            <person name="Toms B.S."/>
            <person name="Henrissat B."/>
            <person name="Coutinho P.M."/>
            <person name="Schwarz S."/>
            <person name="Field L."/>
            <person name="Trindade-Silva A.E."/>
            <person name="Soares C.A.G."/>
            <person name="Elshahawi S."/>
            <person name="Hanora A."/>
            <person name="Schmidt E.W."/>
            <person name="Haygood M.G."/>
            <person name="Posfai J."/>
            <person name="Benner J."/>
            <person name="Madinger C."/>
            <person name="Nove J."/>
            <person name="Anton B."/>
            <person name="Chaudhary K."/>
            <person name="Foster J."/>
            <person name="Holman A."/>
            <person name="Kumar S."/>
            <person name="Lessard P.A."/>
            <person name="Luyten Y.A."/>
            <person name="Slatko B."/>
            <person name="Wood N."/>
            <person name="Wu B."/>
            <person name="Teplitski M."/>
            <person name="Mougous J.D."/>
            <person name="Ward N."/>
            <person name="Eisen J.A."/>
            <person name="Badger J.H."/>
            <person name="Distel D.L."/>
        </authorList>
    </citation>
    <scope>NUCLEOTIDE SEQUENCE [LARGE SCALE GENOMIC DNA]</scope>
    <source>
        <strain evidence="5">ATCC 39867 / T7901</strain>
    </source>
</reference>
<dbReference type="AlphaFoldDB" id="C5BMX3"/>
<dbReference type="Pfam" id="PF00583">
    <property type="entry name" value="Acetyltransf_1"/>
    <property type="match status" value="1"/>
</dbReference>
<dbReference type="InterPro" id="IPR016181">
    <property type="entry name" value="Acyl_CoA_acyltransferase"/>
</dbReference>
<dbReference type="GO" id="GO:0016747">
    <property type="term" value="F:acyltransferase activity, transferring groups other than amino-acyl groups"/>
    <property type="evidence" value="ECO:0007669"/>
    <property type="project" value="InterPro"/>
</dbReference>
<feature type="domain" description="N-acetyltransferase" evidence="3">
    <location>
        <begin position="4"/>
        <end position="150"/>
    </location>
</feature>
<dbReference type="Pfam" id="PF11814">
    <property type="entry name" value="DUF3335"/>
    <property type="match status" value="1"/>
</dbReference>
<dbReference type="PANTHER" id="PTHR43877">
    <property type="entry name" value="AMINOALKYLPHOSPHONATE N-ACETYLTRANSFERASE-RELATED-RELATED"/>
    <property type="match status" value="1"/>
</dbReference>
<dbReference type="HOGENOM" id="CLU_064070_0_0_6"/>
<proteinExistence type="predicted"/>
<dbReference type="SUPFAM" id="SSF55729">
    <property type="entry name" value="Acyl-CoA N-acyltransferases (Nat)"/>
    <property type="match status" value="1"/>
</dbReference>
<evidence type="ECO:0000259" key="3">
    <source>
        <dbReference type="PROSITE" id="PS51186"/>
    </source>
</evidence>
<protein>
    <submittedName>
        <fullName evidence="4">Acetyltransferase, GNAT family</fullName>
    </submittedName>
</protein>
<dbReference type="InterPro" id="IPR021770">
    <property type="entry name" value="DUF3335"/>
</dbReference>
<dbReference type="eggNOG" id="COG0456">
    <property type="taxonomic scope" value="Bacteria"/>
</dbReference>
<name>C5BMX3_TERTT</name>
<keyword evidence="2" id="KW-0012">Acyltransferase</keyword>
<evidence type="ECO:0000256" key="2">
    <source>
        <dbReference type="ARBA" id="ARBA00023315"/>
    </source>
</evidence>
<evidence type="ECO:0000313" key="5">
    <source>
        <dbReference type="Proteomes" id="UP000009080"/>
    </source>
</evidence>
<keyword evidence="1" id="KW-0808">Transferase</keyword>
<keyword evidence="5" id="KW-1185">Reference proteome</keyword>
<evidence type="ECO:0000313" key="4">
    <source>
        <dbReference type="EMBL" id="ACR14735.1"/>
    </source>
</evidence>
<evidence type="ECO:0000256" key="1">
    <source>
        <dbReference type="ARBA" id="ARBA00022679"/>
    </source>
</evidence>
<dbReference type="Gene3D" id="3.40.630.30">
    <property type="match status" value="1"/>
</dbReference>
<sequence>MDTTDIRRAQLGDLNALLALEQACFSNDRLSKRSFRHFIQASQSTLLVAEHSGVILAYGLVWHHKGTRLARLYSLAVSPEARGAGLASRLLARLEQNAAERGRLYMRLEVAKNNTRAIALYQARDYRIFGEYSDYYDDHTDALRMQKQIRTLSQEGAQHSTPWYQQTTEFSCGPASLMMAMASFAKGVECSQTMELDIWREATTIFMTSGHGGCHPLGLALAARRREFEVQAWINNDQPLFLDGVRSDHKKSIMAVVHNHFVTQCAAEGVAVNYAEVSQDTVEDWLQNGFAVVVLISTYRLDGKKAPHWVVVTGVDDQCFYLHDPDLDTKTQLAIDCQHVPIAREDFARMTAFGSNRLRTAVAIRPATH</sequence>
<gene>
    <name evidence="4" type="ordered locus">TERTU_0462</name>
</gene>
<dbReference type="PANTHER" id="PTHR43877:SF2">
    <property type="entry name" value="AMINOALKYLPHOSPHONATE N-ACETYLTRANSFERASE-RELATED"/>
    <property type="match status" value="1"/>
</dbReference>
<accession>C5BMX3</accession>
<dbReference type="OrthoDB" id="27442at2"/>
<dbReference type="InterPro" id="IPR000182">
    <property type="entry name" value="GNAT_dom"/>
</dbReference>
<dbReference type="EMBL" id="CP001614">
    <property type="protein sequence ID" value="ACR14735.1"/>
    <property type="molecule type" value="Genomic_DNA"/>
</dbReference>
<dbReference type="Proteomes" id="UP000009080">
    <property type="component" value="Chromosome"/>
</dbReference>
<dbReference type="CDD" id="cd04301">
    <property type="entry name" value="NAT_SF"/>
    <property type="match status" value="1"/>
</dbReference>
<organism evidence="4 5">
    <name type="scientific">Teredinibacter turnerae (strain ATCC 39867 / T7901)</name>
    <dbReference type="NCBI Taxonomy" id="377629"/>
    <lineage>
        <taxon>Bacteria</taxon>
        <taxon>Pseudomonadati</taxon>
        <taxon>Pseudomonadota</taxon>
        <taxon>Gammaproteobacteria</taxon>
        <taxon>Cellvibrionales</taxon>
        <taxon>Cellvibrionaceae</taxon>
        <taxon>Teredinibacter</taxon>
    </lineage>
</organism>
<dbReference type="STRING" id="377629.TERTU_0462"/>
<dbReference type="Gene3D" id="3.90.70.10">
    <property type="entry name" value="Cysteine proteinases"/>
    <property type="match status" value="1"/>
</dbReference>
<dbReference type="InterPro" id="IPR050832">
    <property type="entry name" value="Bact_Acetyltransf"/>
</dbReference>
<dbReference type="PROSITE" id="PS51186">
    <property type="entry name" value="GNAT"/>
    <property type="match status" value="1"/>
</dbReference>
<dbReference type="KEGG" id="ttu:TERTU_0462"/>
<dbReference type="RefSeq" id="WP_015820849.1">
    <property type="nucleotide sequence ID" value="NC_012997.1"/>
</dbReference>